<proteinExistence type="predicted"/>
<comment type="caution">
    <text evidence="2">The sequence shown here is derived from an EMBL/GenBank/DDBJ whole genome shotgun (WGS) entry which is preliminary data.</text>
</comment>
<protein>
    <submittedName>
        <fullName evidence="2">Uncharacterized protein</fullName>
    </submittedName>
</protein>
<keyword evidence="1" id="KW-1133">Transmembrane helix</keyword>
<keyword evidence="1" id="KW-0812">Transmembrane</keyword>
<sequence>MLTVIVLLLYTLVIVFDFVPTRKERKIKGNIVYWSILSISFCVLILYSLDIEVPSPSGPIRYIVEKIFIPLG</sequence>
<dbReference type="EMBL" id="VSSQ01001549">
    <property type="protein sequence ID" value="MPM09260.1"/>
    <property type="molecule type" value="Genomic_DNA"/>
</dbReference>
<dbReference type="AlphaFoldDB" id="A0A644WZC2"/>
<gene>
    <name evidence="2" type="ORF">SDC9_55576</name>
</gene>
<name>A0A644WZC2_9ZZZZ</name>
<reference evidence="2" key="1">
    <citation type="submission" date="2019-08" db="EMBL/GenBank/DDBJ databases">
        <authorList>
            <person name="Kucharzyk K."/>
            <person name="Murdoch R.W."/>
            <person name="Higgins S."/>
            <person name="Loffler F."/>
        </authorList>
    </citation>
    <scope>NUCLEOTIDE SEQUENCE</scope>
</reference>
<keyword evidence="1" id="KW-0472">Membrane</keyword>
<evidence type="ECO:0000313" key="2">
    <source>
        <dbReference type="EMBL" id="MPM09260.1"/>
    </source>
</evidence>
<evidence type="ECO:0000256" key="1">
    <source>
        <dbReference type="SAM" id="Phobius"/>
    </source>
</evidence>
<accession>A0A644WZC2</accession>
<organism evidence="2">
    <name type="scientific">bioreactor metagenome</name>
    <dbReference type="NCBI Taxonomy" id="1076179"/>
    <lineage>
        <taxon>unclassified sequences</taxon>
        <taxon>metagenomes</taxon>
        <taxon>ecological metagenomes</taxon>
    </lineage>
</organism>
<feature type="transmembrane region" description="Helical" evidence="1">
    <location>
        <begin position="31"/>
        <end position="49"/>
    </location>
</feature>